<feature type="transmembrane region" description="Helical" evidence="1">
    <location>
        <begin position="272"/>
        <end position="295"/>
    </location>
</feature>
<reference evidence="3 4" key="1">
    <citation type="journal article" date="2019" name="Sci. Rep.">
        <title>Orb-weaving spider Araneus ventricosus genome elucidates the spidroin gene catalogue.</title>
        <authorList>
            <person name="Kono N."/>
            <person name="Nakamura H."/>
            <person name="Ohtoshi R."/>
            <person name="Moran D.A.P."/>
            <person name="Shinohara A."/>
            <person name="Yoshida Y."/>
            <person name="Fujiwara M."/>
            <person name="Mori M."/>
            <person name="Tomita M."/>
            <person name="Arakawa K."/>
        </authorList>
    </citation>
    <scope>NUCLEOTIDE SEQUENCE [LARGE SCALE GENOMIC DNA]</scope>
</reference>
<name>A0A4Y2WGN0_ARAVE</name>
<accession>A0A4Y2WGN0</accession>
<feature type="transmembrane region" description="Helical" evidence="1">
    <location>
        <begin position="148"/>
        <end position="167"/>
    </location>
</feature>
<proteinExistence type="predicted"/>
<evidence type="ECO:0000313" key="3">
    <source>
        <dbReference type="EMBL" id="GBO35167.1"/>
    </source>
</evidence>
<feature type="transmembrane region" description="Helical" evidence="1">
    <location>
        <begin position="301"/>
        <end position="323"/>
    </location>
</feature>
<dbReference type="AlphaFoldDB" id="A0A4Y2WGN0"/>
<organism evidence="3 4">
    <name type="scientific">Araneus ventricosus</name>
    <name type="common">Orbweaver spider</name>
    <name type="synonym">Epeira ventricosa</name>
    <dbReference type="NCBI Taxonomy" id="182803"/>
    <lineage>
        <taxon>Eukaryota</taxon>
        <taxon>Metazoa</taxon>
        <taxon>Ecdysozoa</taxon>
        <taxon>Arthropoda</taxon>
        <taxon>Chelicerata</taxon>
        <taxon>Arachnida</taxon>
        <taxon>Araneae</taxon>
        <taxon>Araneomorphae</taxon>
        <taxon>Entelegynae</taxon>
        <taxon>Araneoidea</taxon>
        <taxon>Araneidae</taxon>
        <taxon>Araneus</taxon>
    </lineage>
</organism>
<feature type="transmembrane region" description="Helical" evidence="1">
    <location>
        <begin position="62"/>
        <end position="81"/>
    </location>
</feature>
<keyword evidence="1" id="KW-1133">Transmembrane helix</keyword>
<comment type="caution">
    <text evidence="3">The sequence shown here is derived from an EMBL/GenBank/DDBJ whole genome shotgun (WGS) entry which is preliminary data.</text>
</comment>
<dbReference type="EMBL" id="BGPR01059112">
    <property type="protein sequence ID" value="GBO35167.1"/>
    <property type="molecule type" value="Genomic_DNA"/>
</dbReference>
<dbReference type="EMBL" id="BGPR01059110">
    <property type="protein sequence ID" value="GBO35165.1"/>
    <property type="molecule type" value="Genomic_DNA"/>
</dbReference>
<keyword evidence="4" id="KW-1185">Reference proteome</keyword>
<evidence type="ECO:0000313" key="2">
    <source>
        <dbReference type="EMBL" id="GBO35165.1"/>
    </source>
</evidence>
<evidence type="ECO:0008006" key="5">
    <source>
        <dbReference type="Google" id="ProtNLM"/>
    </source>
</evidence>
<evidence type="ECO:0000256" key="1">
    <source>
        <dbReference type="SAM" id="Phobius"/>
    </source>
</evidence>
<gene>
    <name evidence="3" type="ORF">AVEN_39375_1</name>
    <name evidence="2" type="ORF">AVEN_7541_1</name>
</gene>
<evidence type="ECO:0000313" key="4">
    <source>
        <dbReference type="Proteomes" id="UP000499080"/>
    </source>
</evidence>
<keyword evidence="1" id="KW-0472">Membrane</keyword>
<sequence length="415" mass="47752">MESTRRFSENFLRRRTTLKLCRSHSTVQKMKHFTEKVFIGRMFCLVALVFPIKARKAFSYDLLQACLHYGATIFLGVYVIGDFRNIYRLLWNIPVGLTFCAFFTDFFSITIRITLLCKRQSILSTITYLQAVHSSLQHGKDSSKISQLAIGVIISCTFPSALLWYTVTLCCKGNEKVLAHYVKYTFFGWSADNKWTNCLLFVIVDHLLTLQQHVLSGFLMVLCWYLFELLKQIIESFLISSQQENDLEQLCKAYLKYSKTILNCMSYMEQSLSLLLILVYIYMVSTMFSVTTYLMRANLSVSPLLMVASQVILLFVILIGFYATSFQAVAVYDVAIKVKNCIYEIVSKSDSEDYDMKCLLLTMAADFPSRVAIKVGGLFYLKRNFLQKTTSGIVTYAVLLSQLENHKVFRQVFED</sequence>
<feature type="transmembrane region" description="Helical" evidence="1">
    <location>
        <begin position="33"/>
        <end position="50"/>
    </location>
</feature>
<feature type="transmembrane region" description="Helical" evidence="1">
    <location>
        <begin position="93"/>
        <end position="115"/>
    </location>
</feature>
<dbReference type="Proteomes" id="UP000499080">
    <property type="component" value="Unassembled WGS sequence"/>
</dbReference>
<dbReference type="OrthoDB" id="6436003at2759"/>
<protein>
    <recommendedName>
        <fullName evidence="5">Gustatory receptor</fullName>
    </recommendedName>
</protein>
<keyword evidence="1" id="KW-0812">Transmembrane</keyword>